<accession>A0A8D9DQI8</accession>
<reference evidence="1" key="1">
    <citation type="submission" date="2021-05" db="EMBL/GenBank/DDBJ databases">
        <authorList>
            <person name="Alioto T."/>
            <person name="Alioto T."/>
            <person name="Gomez Garrido J."/>
        </authorList>
    </citation>
    <scope>NUCLEOTIDE SEQUENCE</scope>
</reference>
<name>A0A8D9DQI8_9HEMI</name>
<evidence type="ECO:0000313" key="1">
    <source>
        <dbReference type="EMBL" id="CAG6724995.1"/>
    </source>
</evidence>
<organism evidence="1">
    <name type="scientific">Cacopsylla melanoneura</name>
    <dbReference type="NCBI Taxonomy" id="428564"/>
    <lineage>
        <taxon>Eukaryota</taxon>
        <taxon>Metazoa</taxon>
        <taxon>Ecdysozoa</taxon>
        <taxon>Arthropoda</taxon>
        <taxon>Hexapoda</taxon>
        <taxon>Insecta</taxon>
        <taxon>Pterygota</taxon>
        <taxon>Neoptera</taxon>
        <taxon>Paraneoptera</taxon>
        <taxon>Hemiptera</taxon>
        <taxon>Sternorrhyncha</taxon>
        <taxon>Psylloidea</taxon>
        <taxon>Psyllidae</taxon>
        <taxon>Psyllinae</taxon>
        <taxon>Cacopsylla</taxon>
    </lineage>
</organism>
<sequence length="106" mass="11988">MFNAVPRVLKMFCNKGLTAVPITITPRSHLTIFLFSFQIIFMFPSTKIRVAPHEKRNVPKGKTLLVGTGCKCVIQTVLVLGTLNERWTDIISLYSSPRAKTMFVLF</sequence>
<proteinExistence type="predicted"/>
<dbReference type="EMBL" id="HBUF01368719">
    <property type="protein sequence ID" value="CAG6724991.1"/>
    <property type="molecule type" value="Transcribed_RNA"/>
</dbReference>
<dbReference type="EMBL" id="HBUF01368722">
    <property type="protein sequence ID" value="CAG6724997.1"/>
    <property type="molecule type" value="Transcribed_RNA"/>
</dbReference>
<dbReference type="EMBL" id="HBUF01368721">
    <property type="protein sequence ID" value="CAG6724995.1"/>
    <property type="molecule type" value="Transcribed_RNA"/>
</dbReference>
<protein>
    <submittedName>
        <fullName evidence="1">Uncharacterized protein</fullName>
    </submittedName>
</protein>
<dbReference type="AlphaFoldDB" id="A0A8D9DQI8"/>